<reference evidence="3" key="1">
    <citation type="submission" date="2014-09" db="EMBL/GenBank/DDBJ databases">
        <authorList>
            <person name="Sharma Rahul"/>
            <person name="Thines Marco"/>
        </authorList>
    </citation>
    <scope>NUCLEOTIDE SEQUENCE [LARGE SCALE GENOMIC DNA]</scope>
</reference>
<dbReference type="RefSeq" id="XP_024586269.1">
    <property type="nucleotide sequence ID" value="XM_024721140.1"/>
</dbReference>
<accession>A0A0P1B5U6</accession>
<dbReference type="AlphaFoldDB" id="A0A0P1B5U6"/>
<sequence>MVKADKIGYFKIQAQAKASRYLRKGARESRRGTRRTEMTIGLSTQNVQALGRFPPGNAFDERRDPDVDMDT</sequence>
<keyword evidence="3" id="KW-1185">Reference proteome</keyword>
<organism evidence="2 3">
    <name type="scientific">Plasmopara halstedii</name>
    <name type="common">Downy mildew of sunflower</name>
    <dbReference type="NCBI Taxonomy" id="4781"/>
    <lineage>
        <taxon>Eukaryota</taxon>
        <taxon>Sar</taxon>
        <taxon>Stramenopiles</taxon>
        <taxon>Oomycota</taxon>
        <taxon>Peronosporomycetes</taxon>
        <taxon>Peronosporales</taxon>
        <taxon>Peronosporaceae</taxon>
        <taxon>Plasmopara</taxon>
    </lineage>
</organism>
<proteinExistence type="predicted"/>
<evidence type="ECO:0000313" key="2">
    <source>
        <dbReference type="EMBL" id="CEG49900.1"/>
    </source>
</evidence>
<dbReference type="Proteomes" id="UP000054928">
    <property type="component" value="Unassembled WGS sequence"/>
</dbReference>
<dbReference type="EMBL" id="CCYD01003101">
    <property type="protein sequence ID" value="CEG49900.1"/>
    <property type="molecule type" value="Genomic_DNA"/>
</dbReference>
<name>A0A0P1B5U6_PLAHL</name>
<feature type="region of interest" description="Disordered" evidence="1">
    <location>
        <begin position="49"/>
        <end position="71"/>
    </location>
</feature>
<dbReference type="GeneID" id="36402692"/>
<evidence type="ECO:0000256" key="1">
    <source>
        <dbReference type="SAM" id="MobiDB-lite"/>
    </source>
</evidence>
<protein>
    <submittedName>
        <fullName evidence="2">Uncharacterized protein</fullName>
    </submittedName>
</protein>
<evidence type="ECO:0000313" key="3">
    <source>
        <dbReference type="Proteomes" id="UP000054928"/>
    </source>
</evidence>
<feature type="compositionally biased region" description="Basic and acidic residues" evidence="1">
    <location>
        <begin position="59"/>
        <end position="71"/>
    </location>
</feature>